<dbReference type="GO" id="GO:0005524">
    <property type="term" value="F:ATP binding"/>
    <property type="evidence" value="ECO:0007669"/>
    <property type="project" value="UniProtKB-UniRule"/>
</dbReference>
<dbReference type="RefSeq" id="WP_058964000.1">
    <property type="nucleotide sequence ID" value="NZ_CABKVM010000016.1"/>
</dbReference>
<dbReference type="EC" id="6.3.5.1" evidence="7 8"/>
<dbReference type="SUPFAM" id="SSF56317">
    <property type="entry name" value="Carbon-nitrogen hydrolase"/>
    <property type="match status" value="1"/>
</dbReference>
<dbReference type="GO" id="GO:0008795">
    <property type="term" value="F:NAD+ synthase activity"/>
    <property type="evidence" value="ECO:0007669"/>
    <property type="project" value="UniProtKB-UniRule"/>
</dbReference>
<comment type="similarity">
    <text evidence="2 7 8">In the C-terminal section; belongs to the NAD synthetase family.</text>
</comment>
<feature type="binding site" evidence="7">
    <location>
        <position position="597"/>
    </location>
    <ligand>
        <name>deamido-NAD(+)</name>
        <dbReference type="ChEBI" id="CHEBI:58437"/>
        <note>ligand shared between two neighboring subunits</note>
    </ligand>
</feature>
<dbReference type="PIRSF" id="PIRSF006630">
    <property type="entry name" value="NADS_GAT"/>
    <property type="match status" value="1"/>
</dbReference>
<evidence type="ECO:0000256" key="8">
    <source>
        <dbReference type="PIRNR" id="PIRNR006630"/>
    </source>
</evidence>
<dbReference type="Pfam" id="PF00795">
    <property type="entry name" value="CN_hydrolase"/>
    <property type="match status" value="1"/>
</dbReference>
<dbReference type="UniPathway" id="UPA00253">
    <property type="reaction ID" value="UER00334"/>
</dbReference>
<dbReference type="GO" id="GO:0009435">
    <property type="term" value="P:NAD+ biosynthetic process"/>
    <property type="evidence" value="ECO:0007669"/>
    <property type="project" value="UniProtKB-UniRule"/>
</dbReference>
<dbReference type="SUPFAM" id="SSF52402">
    <property type="entry name" value="Adenine nucleotide alpha hydrolases-like"/>
    <property type="match status" value="1"/>
</dbReference>
<dbReference type="HAMAP" id="MF_02090">
    <property type="entry name" value="NadE_glutamine_dep"/>
    <property type="match status" value="1"/>
</dbReference>
<dbReference type="InterPro" id="IPR022310">
    <property type="entry name" value="NAD/GMP_synthase"/>
</dbReference>
<dbReference type="InterPro" id="IPR003010">
    <property type="entry name" value="C-N_Hydrolase"/>
</dbReference>
<dbReference type="OrthoDB" id="9803818at2"/>
<feature type="binding site" evidence="7">
    <location>
        <position position="203"/>
    </location>
    <ligand>
        <name>L-glutamine</name>
        <dbReference type="ChEBI" id="CHEBI:58359"/>
    </ligand>
</feature>
<dbReference type="CDD" id="cd00553">
    <property type="entry name" value="NAD_synthase"/>
    <property type="match status" value="1"/>
</dbReference>
<dbReference type="PROSITE" id="PS50263">
    <property type="entry name" value="CN_HYDROLASE"/>
    <property type="match status" value="1"/>
</dbReference>
<dbReference type="Gene3D" id="3.60.110.10">
    <property type="entry name" value="Carbon-nitrogen hydrolase"/>
    <property type="match status" value="1"/>
</dbReference>
<dbReference type="NCBIfam" id="TIGR00552">
    <property type="entry name" value="nadE"/>
    <property type="match status" value="1"/>
</dbReference>
<dbReference type="InterPro" id="IPR041856">
    <property type="entry name" value="NAD+_synth_C"/>
</dbReference>
<evidence type="ECO:0000256" key="1">
    <source>
        <dbReference type="ARBA" id="ARBA00005188"/>
    </source>
</evidence>
<keyword evidence="3 7" id="KW-0436">Ligase</keyword>
<dbReference type="Pfam" id="PF02540">
    <property type="entry name" value="NAD_synthase"/>
    <property type="match status" value="1"/>
</dbReference>
<organism evidence="11 12">
    <name type="scientific">Allofournierella massiliensis</name>
    <dbReference type="NCBI Taxonomy" id="1650663"/>
    <lineage>
        <taxon>Bacteria</taxon>
        <taxon>Bacillati</taxon>
        <taxon>Bacillota</taxon>
        <taxon>Clostridia</taxon>
        <taxon>Eubacteriales</taxon>
        <taxon>Oscillospiraceae</taxon>
        <taxon>Allofournierella</taxon>
    </lineage>
</organism>
<sequence>MRYGFVKTACATPDIRVADCTYNAAQTIHAVEQAAEQGVEVLCLPELGLTGYTCEDLFFQPVLQQGALDALGTVLKATAHTSVVFVAGLPLAVRGKLYNCAAVCQSGRLLGLVPKTHLPSYNEFYEGRRFTAAPAGNFTLEVLGQTVPFGTKLLFCHPKADCLKIAVEICEDVWAPLPPSVGHAMAGATLILNLSASDEVVGKAEYRRQLIAGQSARLLCGYLYADAGRGESTTDLVFAGHDLICENGAILAQTELFGSGMIVSEVDLEKLAGERLKNTSFAAVNDEGYTTVQLADTCADWQPVRPVDPAPFVPAGESERMRRCEAILEMQAQGLRKRMEHTRAATAVIGISGGLDSTLALLVVTRAFRLMDKPLKDVVAVTMPCFGTTKRTKSNAEKLCEALGVSLRQVNIADTVRSNFADIGHDESVLDVTYENTQARVRTLVLMNLANRLGGLVIGTGDLSELALGWATYNGDHMSMYGVNGSVPKTLVRHIVATVAANSEPALREVLQDILDTPVSPELLPARENGEIAQQTEAIVGPYELHDFFLYYAIRWGFAPKKIFWLARRAFAGVYEDAVLVQWLRNFYRRFFAQQFKRSCLPDGPKVGTVTLSPRGDWRMPSDACATLWLAQVEELEQNL</sequence>
<evidence type="ECO:0000313" key="11">
    <source>
        <dbReference type="EMBL" id="TCL58241.1"/>
    </source>
</evidence>
<feature type="binding site" evidence="7">
    <location>
        <begin position="350"/>
        <end position="357"/>
    </location>
    <ligand>
        <name>ATP</name>
        <dbReference type="ChEBI" id="CHEBI:30616"/>
    </ligand>
</feature>
<dbReference type="STRING" id="1650663.GCA_001486665_01572"/>
<dbReference type="InterPro" id="IPR003694">
    <property type="entry name" value="NAD_synthase"/>
</dbReference>
<accession>A0A4R1QZ36</accession>
<proteinExistence type="inferred from homology"/>
<comment type="similarity">
    <text evidence="9">Belongs to the NAD synthetase family.</text>
</comment>
<evidence type="ECO:0000256" key="5">
    <source>
        <dbReference type="ARBA" id="ARBA00022840"/>
    </source>
</evidence>
<dbReference type="Gene3D" id="3.40.50.620">
    <property type="entry name" value="HUPs"/>
    <property type="match status" value="1"/>
</dbReference>
<evidence type="ECO:0000313" key="12">
    <source>
        <dbReference type="Proteomes" id="UP000295184"/>
    </source>
</evidence>
<dbReference type="PANTHER" id="PTHR23090:SF9">
    <property type="entry name" value="GLUTAMINE-DEPENDENT NAD(+) SYNTHETASE"/>
    <property type="match status" value="1"/>
</dbReference>
<evidence type="ECO:0000256" key="9">
    <source>
        <dbReference type="RuleBase" id="RU003811"/>
    </source>
</evidence>
<comment type="function">
    <text evidence="7">Catalyzes the ATP-dependent amidation of deamido-NAD to form NAD. Uses L-glutamine as a nitrogen source.</text>
</comment>
<dbReference type="InterPro" id="IPR014445">
    <property type="entry name" value="Gln-dep_NAD_synthase"/>
</dbReference>
<feature type="active site" description="For glutaminase activity" evidence="7">
    <location>
        <position position="115"/>
    </location>
</feature>
<feature type="binding site" evidence="7">
    <location>
        <position position="465"/>
    </location>
    <ligand>
        <name>deamido-NAD(+)</name>
        <dbReference type="ChEBI" id="CHEBI:58437"/>
        <note>ligand shared between two neighboring subunits</note>
    </ligand>
</feature>
<dbReference type="InterPro" id="IPR014729">
    <property type="entry name" value="Rossmann-like_a/b/a_fold"/>
</dbReference>
<feature type="binding site" evidence="7">
    <location>
        <position position="436"/>
    </location>
    <ligand>
        <name>deamido-NAD(+)</name>
        <dbReference type="ChEBI" id="CHEBI:58437"/>
        <note>ligand shared between two neighboring subunits</note>
    </ligand>
</feature>
<dbReference type="CDD" id="cd07570">
    <property type="entry name" value="GAT_Gln-NAD-synth"/>
    <property type="match status" value="1"/>
</dbReference>
<dbReference type="EMBL" id="SLUM01000008">
    <property type="protein sequence ID" value="TCL58241.1"/>
    <property type="molecule type" value="Genomic_DNA"/>
</dbReference>
<evidence type="ECO:0000256" key="7">
    <source>
        <dbReference type="HAMAP-Rule" id="MF_02090"/>
    </source>
</evidence>
<feature type="binding site" evidence="7">
    <location>
        <position position="121"/>
    </location>
    <ligand>
        <name>L-glutamine</name>
        <dbReference type="ChEBI" id="CHEBI:58359"/>
    </ligand>
</feature>
<dbReference type="GO" id="GO:0005737">
    <property type="term" value="C:cytoplasm"/>
    <property type="evidence" value="ECO:0007669"/>
    <property type="project" value="InterPro"/>
</dbReference>
<evidence type="ECO:0000256" key="2">
    <source>
        <dbReference type="ARBA" id="ARBA00007145"/>
    </source>
</evidence>
<dbReference type="PANTHER" id="PTHR23090">
    <property type="entry name" value="NH 3 /GLUTAMINE-DEPENDENT NAD + SYNTHETASE"/>
    <property type="match status" value="1"/>
</dbReference>
<comment type="caution">
    <text evidence="11">The sequence shown here is derived from an EMBL/GenBank/DDBJ whole genome shotgun (WGS) entry which is preliminary data.</text>
</comment>
<keyword evidence="4 7" id="KW-0547">Nucleotide-binding</keyword>
<feature type="domain" description="CN hydrolase" evidence="10">
    <location>
        <begin position="6"/>
        <end position="268"/>
    </location>
</feature>
<protein>
    <recommendedName>
        <fullName evidence="7 8">Glutamine-dependent NAD(+) synthetase</fullName>
        <ecNumber evidence="7 8">6.3.5.1</ecNumber>
    </recommendedName>
    <alternativeName>
        <fullName evidence="7 8">NAD(+) synthase [glutamine-hydrolyzing]</fullName>
    </alternativeName>
</protein>
<dbReference type="GO" id="GO:0004359">
    <property type="term" value="F:glutaminase activity"/>
    <property type="evidence" value="ECO:0007669"/>
    <property type="project" value="InterPro"/>
</dbReference>
<feature type="binding site" evidence="7">
    <location>
        <position position="460"/>
    </location>
    <ligand>
        <name>ATP</name>
        <dbReference type="ChEBI" id="CHEBI:30616"/>
    </ligand>
</feature>
<comment type="pathway">
    <text evidence="1 7 8">Cofactor biosynthesis; NAD(+) biosynthesis; NAD(+) from deamido-NAD(+) (L-Gln route): step 1/1.</text>
</comment>
<comment type="catalytic activity">
    <reaction evidence="7 8">
        <text>deamido-NAD(+) + L-glutamine + ATP + H2O = L-glutamate + AMP + diphosphate + NAD(+) + H(+)</text>
        <dbReference type="Rhea" id="RHEA:24384"/>
        <dbReference type="ChEBI" id="CHEBI:15377"/>
        <dbReference type="ChEBI" id="CHEBI:15378"/>
        <dbReference type="ChEBI" id="CHEBI:29985"/>
        <dbReference type="ChEBI" id="CHEBI:30616"/>
        <dbReference type="ChEBI" id="CHEBI:33019"/>
        <dbReference type="ChEBI" id="CHEBI:57540"/>
        <dbReference type="ChEBI" id="CHEBI:58359"/>
        <dbReference type="ChEBI" id="CHEBI:58437"/>
        <dbReference type="ChEBI" id="CHEBI:456215"/>
        <dbReference type="EC" id="6.3.5.1"/>
    </reaction>
</comment>
<gene>
    <name evidence="7" type="primary">nadE</name>
    <name evidence="11" type="ORF">EDD77_108109</name>
</gene>
<feature type="binding site" evidence="7">
    <location>
        <begin position="470"/>
        <end position="473"/>
    </location>
    <ligand>
        <name>deamido-NAD(+)</name>
        <dbReference type="ChEBI" id="CHEBI:58437"/>
        <note>ligand shared between two neighboring subunits</note>
    </ligand>
</feature>
<feature type="active site" description="Nucleophile; for glutaminase activity" evidence="7">
    <location>
        <position position="170"/>
    </location>
</feature>
<dbReference type="Gene3D" id="1.10.10.1140">
    <property type="entry name" value="Glutamine-dependent NAD+ synthetase, C-terminal domain"/>
    <property type="match status" value="1"/>
</dbReference>
<dbReference type="InterPro" id="IPR036526">
    <property type="entry name" value="C-N_Hydrolase_sf"/>
</dbReference>
<feature type="active site" description="Proton acceptor; for glutaminase activity" evidence="7">
    <location>
        <position position="46"/>
    </location>
</feature>
<dbReference type="NCBIfam" id="NF002730">
    <property type="entry name" value="PRK02628.1"/>
    <property type="match status" value="1"/>
</dbReference>
<keyword evidence="5 7" id="KW-0067">ATP-binding</keyword>
<evidence type="ECO:0000256" key="6">
    <source>
        <dbReference type="ARBA" id="ARBA00023027"/>
    </source>
</evidence>
<evidence type="ECO:0000256" key="4">
    <source>
        <dbReference type="ARBA" id="ARBA00022741"/>
    </source>
</evidence>
<evidence type="ECO:0000256" key="3">
    <source>
        <dbReference type="ARBA" id="ARBA00022598"/>
    </source>
</evidence>
<keyword evidence="6 7" id="KW-0520">NAD</keyword>
<feature type="binding site" evidence="7">
    <location>
        <position position="197"/>
    </location>
    <ligand>
        <name>L-glutamine</name>
        <dbReference type="ChEBI" id="CHEBI:58359"/>
    </ligand>
</feature>
<name>A0A4R1QZ36_9FIRM</name>
<dbReference type="AlphaFoldDB" id="A0A4R1QZ36"/>
<dbReference type="GO" id="GO:0003952">
    <property type="term" value="F:NAD+ synthase (glutamine-hydrolyzing) activity"/>
    <property type="evidence" value="ECO:0007669"/>
    <property type="project" value="UniProtKB-UniRule"/>
</dbReference>
<evidence type="ECO:0000259" key="10">
    <source>
        <dbReference type="PROSITE" id="PS50263"/>
    </source>
</evidence>
<reference evidence="11 12" key="1">
    <citation type="submission" date="2019-03" db="EMBL/GenBank/DDBJ databases">
        <title>Genomic Encyclopedia of Type Strains, Phase IV (KMG-IV): sequencing the most valuable type-strain genomes for metagenomic binning, comparative biology and taxonomic classification.</title>
        <authorList>
            <person name="Goeker M."/>
        </authorList>
    </citation>
    <scope>NUCLEOTIDE SEQUENCE [LARGE SCALE GENOMIC DNA]</scope>
    <source>
        <strain evidence="11 12">DSM 100451</strain>
    </source>
</reference>
<dbReference type="Proteomes" id="UP000295184">
    <property type="component" value="Unassembled WGS sequence"/>
</dbReference>